<evidence type="ECO:0000313" key="7">
    <source>
        <dbReference type="EMBL" id="CDN52709.1"/>
    </source>
</evidence>
<dbReference type="NCBIfam" id="TIGR00401">
    <property type="entry name" value="msrA"/>
    <property type="match status" value="1"/>
</dbReference>
<evidence type="ECO:0000256" key="4">
    <source>
        <dbReference type="HAMAP-Rule" id="MF_01401"/>
    </source>
</evidence>
<gene>
    <name evidence="4" type="primary">msrA</name>
    <name evidence="7" type="ORF">RG1141_CH03450</name>
</gene>
<dbReference type="InterPro" id="IPR036509">
    <property type="entry name" value="Met_Sox_Rdtase_MsrA_sf"/>
</dbReference>
<feature type="domain" description="Peptide methionine sulphoxide reductase MsrA" evidence="6">
    <location>
        <begin position="56"/>
        <end position="204"/>
    </location>
</feature>
<evidence type="ECO:0000256" key="3">
    <source>
        <dbReference type="ARBA" id="ARBA00048782"/>
    </source>
</evidence>
<reference evidence="8" key="1">
    <citation type="journal article" date="2014" name="BMC Genomics">
        <title>Genome sequencing of two Neorhizobium galegae strains reveals a noeT gene responsible for the unusual acetylation of the nodulation factors.</title>
        <authorList>
            <person name="Osterman J."/>
            <person name="Marsh J."/>
            <person name="Laine P.K."/>
            <person name="Zeng Z."/>
            <person name="Alatalo E."/>
            <person name="Sullivan J.T."/>
            <person name="Young J.P."/>
            <person name="Thomas-Oates J."/>
            <person name="Paulin L."/>
            <person name="Lindstrom K."/>
        </authorList>
    </citation>
    <scope>NUCLEOTIDE SEQUENCE [LARGE SCALE GENOMIC DNA]</scope>
    <source>
        <strain evidence="8">HAMBI 1141</strain>
    </source>
</reference>
<dbReference type="PANTHER" id="PTHR43774">
    <property type="entry name" value="PEPTIDE METHIONINE SULFOXIDE REDUCTASE"/>
    <property type="match status" value="1"/>
</dbReference>
<dbReference type="HAMAP" id="MF_01401">
    <property type="entry name" value="MsrA"/>
    <property type="match status" value="1"/>
</dbReference>
<evidence type="ECO:0000313" key="8">
    <source>
        <dbReference type="Proteomes" id="UP000028186"/>
    </source>
</evidence>
<comment type="catalytic activity">
    <reaction evidence="2 4">
        <text>L-methionyl-[protein] + [thioredoxin]-disulfide + H2O = L-methionyl-(S)-S-oxide-[protein] + [thioredoxin]-dithiol</text>
        <dbReference type="Rhea" id="RHEA:14217"/>
        <dbReference type="Rhea" id="RHEA-COMP:10698"/>
        <dbReference type="Rhea" id="RHEA-COMP:10700"/>
        <dbReference type="Rhea" id="RHEA-COMP:12313"/>
        <dbReference type="Rhea" id="RHEA-COMP:12315"/>
        <dbReference type="ChEBI" id="CHEBI:15377"/>
        <dbReference type="ChEBI" id="CHEBI:16044"/>
        <dbReference type="ChEBI" id="CHEBI:29950"/>
        <dbReference type="ChEBI" id="CHEBI:44120"/>
        <dbReference type="ChEBI" id="CHEBI:50058"/>
        <dbReference type="EC" id="1.8.4.11"/>
    </reaction>
</comment>
<keyword evidence="5" id="KW-0732">Signal</keyword>
<dbReference type="RefSeq" id="WP_038540000.1">
    <property type="nucleotide sequence ID" value="NZ_HG938355.1"/>
</dbReference>
<accession>A0A068T3Q9</accession>
<protein>
    <recommendedName>
        <fullName evidence="4">Peptide methionine sulfoxide reductase MsrA</fullName>
        <shortName evidence="4">Protein-methionine-S-oxide reductase</shortName>
        <ecNumber evidence="4">1.8.4.11</ecNumber>
    </recommendedName>
    <alternativeName>
        <fullName evidence="4">Peptide-methionine (S)-S-oxide reductase</fullName>
        <shortName evidence="4">Peptide Met(O) reductase</shortName>
    </alternativeName>
</protein>
<dbReference type="GO" id="GO:0033744">
    <property type="term" value="F:L-methionine:thioredoxin-disulfide S-oxidoreductase activity"/>
    <property type="evidence" value="ECO:0007669"/>
    <property type="project" value="RHEA"/>
</dbReference>
<dbReference type="EMBL" id="HG938355">
    <property type="protein sequence ID" value="CDN52709.1"/>
    <property type="molecule type" value="Genomic_DNA"/>
</dbReference>
<dbReference type="Pfam" id="PF01625">
    <property type="entry name" value="PMSR"/>
    <property type="match status" value="1"/>
</dbReference>
<comment type="function">
    <text evidence="4">Has an important function as a repair enzyme for proteins that have been inactivated by oxidation. Catalyzes the reversible oxidation-reduction of methionine sulfoxide in proteins to methionine.</text>
</comment>
<dbReference type="eggNOG" id="COG0225">
    <property type="taxonomic scope" value="Bacteria"/>
</dbReference>
<evidence type="ECO:0000256" key="2">
    <source>
        <dbReference type="ARBA" id="ARBA00047806"/>
    </source>
</evidence>
<evidence type="ECO:0000256" key="1">
    <source>
        <dbReference type="ARBA" id="ARBA00023002"/>
    </source>
</evidence>
<dbReference type="InterPro" id="IPR002569">
    <property type="entry name" value="Met_Sox_Rdtase_MsrA_dom"/>
</dbReference>
<organism evidence="7 8">
    <name type="scientific">Neorhizobium galegae bv. officinalis bv. officinalis str. HAMBI 1141</name>
    <dbReference type="NCBI Taxonomy" id="1028801"/>
    <lineage>
        <taxon>Bacteria</taxon>
        <taxon>Pseudomonadati</taxon>
        <taxon>Pseudomonadota</taxon>
        <taxon>Alphaproteobacteria</taxon>
        <taxon>Hyphomicrobiales</taxon>
        <taxon>Rhizobiaceae</taxon>
        <taxon>Rhizobium/Agrobacterium group</taxon>
        <taxon>Neorhizobium</taxon>
    </lineage>
</organism>
<dbReference type="GO" id="GO:0008113">
    <property type="term" value="F:peptide-methionine (S)-S-oxide reductase activity"/>
    <property type="evidence" value="ECO:0007669"/>
    <property type="project" value="UniProtKB-UniRule"/>
</dbReference>
<dbReference type="EC" id="1.8.4.11" evidence="4"/>
<dbReference type="Gene3D" id="3.30.1060.10">
    <property type="entry name" value="Peptide methionine sulphoxide reductase MsrA"/>
    <property type="match status" value="1"/>
</dbReference>
<dbReference type="PANTHER" id="PTHR43774:SF1">
    <property type="entry name" value="PEPTIDE METHIONINE SULFOXIDE REDUCTASE MSRA 2"/>
    <property type="match status" value="1"/>
</dbReference>
<dbReference type="KEGG" id="ngl:RG1141_CH03450"/>
<comment type="similarity">
    <text evidence="4">Belongs to the MsrA Met sulfoxide reductase family.</text>
</comment>
<feature type="active site" evidence="4">
    <location>
        <position position="63"/>
    </location>
</feature>
<dbReference type="PATRIC" id="fig|1028801.3.peg.341"/>
<feature type="chain" id="PRO_5001653543" description="Peptide methionine sulfoxide reductase MsrA" evidence="5">
    <location>
        <begin position="35"/>
        <end position="242"/>
    </location>
</feature>
<evidence type="ECO:0000256" key="5">
    <source>
        <dbReference type="SAM" id="SignalP"/>
    </source>
</evidence>
<comment type="catalytic activity">
    <reaction evidence="3 4">
        <text>[thioredoxin]-disulfide + L-methionine + H2O = L-methionine (S)-S-oxide + [thioredoxin]-dithiol</text>
        <dbReference type="Rhea" id="RHEA:19993"/>
        <dbReference type="Rhea" id="RHEA-COMP:10698"/>
        <dbReference type="Rhea" id="RHEA-COMP:10700"/>
        <dbReference type="ChEBI" id="CHEBI:15377"/>
        <dbReference type="ChEBI" id="CHEBI:29950"/>
        <dbReference type="ChEBI" id="CHEBI:50058"/>
        <dbReference type="ChEBI" id="CHEBI:57844"/>
        <dbReference type="ChEBI" id="CHEBI:58772"/>
        <dbReference type="EC" id="1.8.4.11"/>
    </reaction>
</comment>
<feature type="signal peptide" evidence="5">
    <location>
        <begin position="1"/>
        <end position="34"/>
    </location>
</feature>
<dbReference type="AlphaFoldDB" id="A0A068T3Q9"/>
<name>A0A068T3Q9_NEOGA</name>
<sequence length="242" mass="25983">MKNRTKTPYTLTAFAGTALVLAGLMFGATSSATAEEGIAIPAPAIDQAGSTAATETAIFAGGCFWGVQGVFQHVEGVKNAVSGYAGGAKDTAAYETVGYGKTGHAESVRVTFDPKKVTYGHLLQIYFSVAHDPTQLNRQGPDTGTQYRSTVFPTSEDQARVAKAYIDQLNKAKIFHAAIATTIEPGKAFYPAEAYHQDFLTQNLTYPYIVYNDLPKIENLKKLFPSDYRDKPVLVAQAGIGN</sequence>
<evidence type="ECO:0000259" key="6">
    <source>
        <dbReference type="Pfam" id="PF01625"/>
    </source>
</evidence>
<dbReference type="Proteomes" id="UP000028186">
    <property type="component" value="Chromosome I"/>
</dbReference>
<dbReference type="HOGENOM" id="CLU_031040_10_0_5"/>
<proteinExistence type="inferred from homology"/>
<keyword evidence="1 4" id="KW-0560">Oxidoreductase</keyword>
<dbReference type="SUPFAM" id="SSF55068">
    <property type="entry name" value="Peptide methionine sulfoxide reductase"/>
    <property type="match status" value="1"/>
</dbReference>